<dbReference type="InterPro" id="IPR002182">
    <property type="entry name" value="NB-ARC"/>
</dbReference>
<dbReference type="PANTHER" id="PTHR23155">
    <property type="entry name" value="DISEASE RESISTANCE PROTEIN RP"/>
    <property type="match status" value="1"/>
</dbReference>
<evidence type="ECO:0000259" key="12">
    <source>
        <dbReference type="Pfam" id="PF00931"/>
    </source>
</evidence>
<keyword evidence="10" id="KW-0175">Coiled coil</keyword>
<proteinExistence type="inferred from homology"/>
<evidence type="ECO:0000256" key="5">
    <source>
        <dbReference type="ARBA" id="ARBA00022614"/>
    </source>
</evidence>
<dbReference type="GO" id="GO:0043531">
    <property type="term" value="F:ADP binding"/>
    <property type="evidence" value="ECO:0007669"/>
    <property type="project" value="InterPro"/>
</dbReference>
<dbReference type="InterPro" id="IPR044974">
    <property type="entry name" value="Disease_R_plants"/>
</dbReference>
<feature type="domain" description="NB-ARC" evidence="12">
    <location>
        <begin position="3"/>
        <end position="65"/>
    </location>
</feature>
<evidence type="ECO:0000256" key="3">
    <source>
        <dbReference type="ARBA" id="ARBA00008894"/>
    </source>
</evidence>
<keyword evidence="11" id="KW-0472">Membrane</keyword>
<evidence type="ECO:0000256" key="7">
    <source>
        <dbReference type="ARBA" id="ARBA00022741"/>
    </source>
</evidence>
<reference evidence="14" key="1">
    <citation type="submission" date="2023-12" db="EMBL/GenBank/DDBJ databases">
        <title>Genome assembly of Anisodus tanguticus.</title>
        <authorList>
            <person name="Wang Y.-J."/>
        </authorList>
    </citation>
    <scope>NUCLEOTIDE SEQUENCE</scope>
    <source>
        <strain evidence="14">KB-2021</strain>
        <tissue evidence="14">Leaf</tissue>
    </source>
</reference>
<dbReference type="GO" id="GO:0005524">
    <property type="term" value="F:ATP binding"/>
    <property type="evidence" value="ECO:0007669"/>
    <property type="project" value="UniProtKB-KW"/>
</dbReference>
<dbReference type="PANTHER" id="PTHR23155:SF1152">
    <property type="entry name" value="AAA+ ATPASE DOMAIN-CONTAINING PROTEIN"/>
    <property type="match status" value="1"/>
</dbReference>
<evidence type="ECO:0008006" key="16">
    <source>
        <dbReference type="Google" id="ProtNLM"/>
    </source>
</evidence>
<gene>
    <name evidence="14" type="ORF">RND71_023122</name>
</gene>
<evidence type="ECO:0000256" key="10">
    <source>
        <dbReference type="ARBA" id="ARBA00023054"/>
    </source>
</evidence>
<keyword evidence="9" id="KW-0067">ATP-binding</keyword>
<keyword evidence="5" id="KW-0433">Leucine-rich repeat</keyword>
<keyword evidence="15" id="KW-1185">Reference proteome</keyword>
<dbReference type="Gene3D" id="1.10.10.10">
    <property type="entry name" value="Winged helix-like DNA-binding domain superfamily/Winged helix DNA-binding domain"/>
    <property type="match status" value="1"/>
</dbReference>
<keyword evidence="4" id="KW-0963">Cytoplasm</keyword>
<dbReference type="InterPro" id="IPR058922">
    <property type="entry name" value="WHD_DRP"/>
</dbReference>
<sequence>MMWDTTTWDYLHMCFQGSHNRSRIILTTKLYEVAHYAKCKSEPHQLCLLIDDESWTLLQEELFHGQGCSPELGDVGLQIAKCCGGLPLCIVLVAGVLKEKKKRAESWKEVQESLGSHNFVGSEEGMSIIEFTTPSKTMFLYFGVFLRGKDIPVSKLSRVWLAEGIVEDHQEKGPEDVVKGYLKDLTRRNLVTYMKKKSNGKLKT</sequence>
<keyword evidence="6" id="KW-0677">Repeat</keyword>
<comment type="similarity">
    <text evidence="3">Belongs to the disease resistance NB-LRR family.</text>
</comment>
<dbReference type="Pfam" id="PF23559">
    <property type="entry name" value="WHD_DRP"/>
    <property type="match status" value="1"/>
</dbReference>
<dbReference type="Gene3D" id="1.10.8.430">
    <property type="entry name" value="Helical domain of apoptotic protease-activating factors"/>
    <property type="match status" value="1"/>
</dbReference>
<dbReference type="Pfam" id="PF00931">
    <property type="entry name" value="NB-ARC"/>
    <property type="match status" value="1"/>
</dbReference>
<comment type="subcellular location">
    <subcellularLocation>
        <location evidence="2">Cytoplasm</location>
    </subcellularLocation>
    <subcellularLocation>
        <location evidence="1">Membrane</location>
        <topology evidence="1">Peripheral membrane protein</topology>
    </subcellularLocation>
</comment>
<dbReference type="InterPro" id="IPR036388">
    <property type="entry name" value="WH-like_DNA-bd_sf"/>
</dbReference>
<comment type="caution">
    <text evidence="14">The sequence shown here is derived from an EMBL/GenBank/DDBJ whole genome shotgun (WGS) entry which is preliminary data.</text>
</comment>
<evidence type="ECO:0000256" key="1">
    <source>
        <dbReference type="ARBA" id="ARBA00004170"/>
    </source>
</evidence>
<evidence type="ECO:0000259" key="13">
    <source>
        <dbReference type="Pfam" id="PF23559"/>
    </source>
</evidence>
<keyword evidence="7" id="KW-0547">Nucleotide-binding</keyword>
<dbReference type="Proteomes" id="UP001291623">
    <property type="component" value="Unassembled WGS sequence"/>
</dbReference>
<dbReference type="GO" id="GO:0098542">
    <property type="term" value="P:defense response to other organism"/>
    <property type="evidence" value="ECO:0007669"/>
    <property type="project" value="TreeGrafter"/>
</dbReference>
<name>A0AAE1RUY0_9SOLA</name>
<dbReference type="GO" id="GO:0016020">
    <property type="term" value="C:membrane"/>
    <property type="evidence" value="ECO:0007669"/>
    <property type="project" value="UniProtKB-SubCell"/>
</dbReference>
<organism evidence="14 15">
    <name type="scientific">Anisodus tanguticus</name>
    <dbReference type="NCBI Taxonomy" id="243964"/>
    <lineage>
        <taxon>Eukaryota</taxon>
        <taxon>Viridiplantae</taxon>
        <taxon>Streptophyta</taxon>
        <taxon>Embryophyta</taxon>
        <taxon>Tracheophyta</taxon>
        <taxon>Spermatophyta</taxon>
        <taxon>Magnoliopsida</taxon>
        <taxon>eudicotyledons</taxon>
        <taxon>Gunneridae</taxon>
        <taxon>Pentapetalae</taxon>
        <taxon>asterids</taxon>
        <taxon>lamiids</taxon>
        <taxon>Solanales</taxon>
        <taxon>Solanaceae</taxon>
        <taxon>Solanoideae</taxon>
        <taxon>Hyoscyameae</taxon>
        <taxon>Anisodus</taxon>
    </lineage>
</organism>
<accession>A0AAE1RUY0</accession>
<evidence type="ECO:0000256" key="4">
    <source>
        <dbReference type="ARBA" id="ARBA00022490"/>
    </source>
</evidence>
<dbReference type="InterPro" id="IPR027417">
    <property type="entry name" value="P-loop_NTPase"/>
</dbReference>
<evidence type="ECO:0000256" key="8">
    <source>
        <dbReference type="ARBA" id="ARBA00022821"/>
    </source>
</evidence>
<evidence type="ECO:0000313" key="14">
    <source>
        <dbReference type="EMBL" id="KAK4357512.1"/>
    </source>
</evidence>
<evidence type="ECO:0000256" key="9">
    <source>
        <dbReference type="ARBA" id="ARBA00022840"/>
    </source>
</evidence>
<evidence type="ECO:0000256" key="2">
    <source>
        <dbReference type="ARBA" id="ARBA00004496"/>
    </source>
</evidence>
<feature type="domain" description="Disease resistance protein winged helix" evidence="13">
    <location>
        <begin position="145"/>
        <end position="201"/>
    </location>
</feature>
<dbReference type="SUPFAM" id="SSF52540">
    <property type="entry name" value="P-loop containing nucleoside triphosphate hydrolases"/>
    <property type="match status" value="1"/>
</dbReference>
<dbReference type="InterPro" id="IPR042197">
    <property type="entry name" value="Apaf_helical"/>
</dbReference>
<protein>
    <recommendedName>
        <fullName evidence="16">NB-ARC domain-containing protein</fullName>
    </recommendedName>
</protein>
<dbReference type="AlphaFoldDB" id="A0AAE1RUY0"/>
<dbReference type="GO" id="GO:0005737">
    <property type="term" value="C:cytoplasm"/>
    <property type="evidence" value="ECO:0007669"/>
    <property type="project" value="UniProtKB-SubCell"/>
</dbReference>
<dbReference type="EMBL" id="JAVYJV010000012">
    <property type="protein sequence ID" value="KAK4357512.1"/>
    <property type="molecule type" value="Genomic_DNA"/>
</dbReference>
<keyword evidence="8" id="KW-0611">Plant defense</keyword>
<evidence type="ECO:0000256" key="11">
    <source>
        <dbReference type="ARBA" id="ARBA00023136"/>
    </source>
</evidence>
<evidence type="ECO:0000256" key="6">
    <source>
        <dbReference type="ARBA" id="ARBA00022737"/>
    </source>
</evidence>
<evidence type="ECO:0000313" key="15">
    <source>
        <dbReference type="Proteomes" id="UP001291623"/>
    </source>
</evidence>